<feature type="compositionally biased region" description="Polar residues" evidence="9">
    <location>
        <begin position="1"/>
        <end position="15"/>
    </location>
</feature>
<dbReference type="InterPro" id="IPR027640">
    <property type="entry name" value="Kinesin-like_fam"/>
</dbReference>
<proteinExistence type="inferred from homology"/>
<dbReference type="GO" id="GO:0005874">
    <property type="term" value="C:microtubule"/>
    <property type="evidence" value="ECO:0007669"/>
    <property type="project" value="UniProtKB-KW"/>
</dbReference>
<dbReference type="InterPro" id="IPR019821">
    <property type="entry name" value="Kinesin_motor_CS"/>
</dbReference>
<evidence type="ECO:0000256" key="5">
    <source>
        <dbReference type="ARBA" id="ARBA00023175"/>
    </source>
</evidence>
<comment type="caution">
    <text evidence="11">The sequence shown here is derived from an EMBL/GenBank/DDBJ whole genome shotgun (WGS) entry which is preliminary data.</text>
</comment>
<dbReference type="PROSITE" id="PS50067">
    <property type="entry name" value="KINESIN_MOTOR_2"/>
    <property type="match status" value="1"/>
</dbReference>
<dbReference type="InterPro" id="IPR036961">
    <property type="entry name" value="Kinesin_motor_dom_sf"/>
</dbReference>
<feature type="compositionally biased region" description="Basic and acidic residues" evidence="9">
    <location>
        <begin position="18"/>
        <end position="35"/>
    </location>
</feature>
<evidence type="ECO:0000256" key="4">
    <source>
        <dbReference type="ARBA" id="ARBA00022840"/>
    </source>
</evidence>
<feature type="compositionally biased region" description="Polar residues" evidence="9">
    <location>
        <begin position="47"/>
        <end position="59"/>
    </location>
</feature>
<evidence type="ECO:0000256" key="2">
    <source>
        <dbReference type="ARBA" id="ARBA00022701"/>
    </source>
</evidence>
<comment type="similarity">
    <text evidence="1">Belongs to the TRAFAC class myosin-kinesin ATPase superfamily. Kinesin family. KIN-14 subfamily.</text>
</comment>
<keyword evidence="2 7" id="KW-0493">Microtubule</keyword>
<evidence type="ECO:0000256" key="9">
    <source>
        <dbReference type="SAM" id="MobiDB-lite"/>
    </source>
</evidence>
<name>A0AAN9KN69_CLITE</name>
<evidence type="ECO:0000256" key="3">
    <source>
        <dbReference type="ARBA" id="ARBA00022741"/>
    </source>
</evidence>
<evidence type="ECO:0000256" key="8">
    <source>
        <dbReference type="SAM" id="Coils"/>
    </source>
</evidence>
<accession>A0AAN9KN69</accession>
<keyword evidence="8" id="KW-0175">Coiled coil</keyword>
<keyword evidence="5 6" id="KW-0505">Motor protein</keyword>
<feature type="region of interest" description="Disordered" evidence="9">
    <location>
        <begin position="1"/>
        <end position="70"/>
    </location>
</feature>
<dbReference type="Gene3D" id="1.10.287.2610">
    <property type="match status" value="1"/>
</dbReference>
<dbReference type="FunFam" id="3.40.850.10:FF:000048">
    <property type="entry name" value="Kinesin-like protein"/>
    <property type="match status" value="1"/>
</dbReference>
<evidence type="ECO:0000313" key="11">
    <source>
        <dbReference type="EMBL" id="KAK7319556.1"/>
    </source>
</evidence>
<organism evidence="11 12">
    <name type="scientific">Clitoria ternatea</name>
    <name type="common">Butterfly pea</name>
    <dbReference type="NCBI Taxonomy" id="43366"/>
    <lineage>
        <taxon>Eukaryota</taxon>
        <taxon>Viridiplantae</taxon>
        <taxon>Streptophyta</taxon>
        <taxon>Embryophyta</taxon>
        <taxon>Tracheophyta</taxon>
        <taxon>Spermatophyta</taxon>
        <taxon>Magnoliopsida</taxon>
        <taxon>eudicotyledons</taxon>
        <taxon>Gunneridae</taxon>
        <taxon>Pentapetalae</taxon>
        <taxon>rosids</taxon>
        <taxon>fabids</taxon>
        <taxon>Fabales</taxon>
        <taxon>Fabaceae</taxon>
        <taxon>Papilionoideae</taxon>
        <taxon>50 kb inversion clade</taxon>
        <taxon>NPAAA clade</taxon>
        <taxon>indigoferoid/millettioid clade</taxon>
        <taxon>Phaseoleae</taxon>
        <taxon>Clitoria</taxon>
    </lineage>
</organism>
<dbReference type="SUPFAM" id="SSF52540">
    <property type="entry name" value="P-loop containing nucleoside triphosphate hydrolases"/>
    <property type="match status" value="1"/>
</dbReference>
<feature type="domain" description="Kinesin motor" evidence="10">
    <location>
        <begin position="436"/>
        <end position="777"/>
    </location>
</feature>
<evidence type="ECO:0000313" key="12">
    <source>
        <dbReference type="Proteomes" id="UP001359559"/>
    </source>
</evidence>
<sequence length="800" mass="90242">MASRNQNRPPRSPSNKKVGAEEVSLDKRRRERMERQGVASRVRTPFSAVNSKADTSVTANDAEGNKCSTSEFTKEDVEALLSEKVKKGSSYEDKKKNELIVRLKSCVRQFKKVEEGHVQEIEKLKSELESAEKKCCDTETGMKIKIEELNETISTLQEKIVKEESDKLEAITSYGKEKEARSAAEKVIEEKSAEIEKIQDEKSAEIEKVRDEKSAAEQKAISNEDLYKRSQEYNMSLQQYNSRLQSDLETINEALKRLETEKATLVECLSNVRAHNKALQDQLVSLKVSLDKAKTQIEMQENELNCLREELKQIRDDRDCQLRLVNSLNGEVVKYKEYTGKTCAQLDTLMIKTNALEETCSSQREQIHILQQQYFAEKEKLKMADLSASEIRTMFEEQEGIIRELQDRLADKDFQLVEGEKLRKKLHNTILELKGNIRVFCRVRPLLPEDGMGTNMVVSYPASTEELGRGIELAQTGGHKYSFTFDKVFNHEASQRDVFIEISQLVQSALDGYKVCIFAYGQTGSGKTYTMMGRPDAPDLKGLIPRSLEQIFQTSQSLKDQGWKYKMQASILEIYNETIRDLLSSTRSSGIDQTRAENSAPGKQYTIKHDANGNTHVSDLTIVDVCSANEISSLLQQAAQSRSVGRTQMNEQSSRSHFVFTLRICGINENTEQQVQGVLNLIDLAGSERLSRSGATGDRLKETQAINKSLSSLSDVIFALAKKEEHVPFRNSKLTYLLQPCLGGDSKTLMFVNISPEQSSTSESLCSLRFAARVNACEIGVPRRQTQTSTRSSDSRLSYG</sequence>
<keyword evidence="12" id="KW-1185">Reference proteome</keyword>
<evidence type="ECO:0000259" key="10">
    <source>
        <dbReference type="PROSITE" id="PS50067"/>
    </source>
</evidence>
<feature type="coiled-coil region" evidence="8">
    <location>
        <begin position="114"/>
        <end position="317"/>
    </location>
</feature>
<keyword evidence="4 6" id="KW-0067">ATP-binding</keyword>
<gene>
    <name evidence="11" type="ORF">RJT34_04278</name>
</gene>
<dbReference type="SMART" id="SM00129">
    <property type="entry name" value="KISc"/>
    <property type="match status" value="1"/>
</dbReference>
<dbReference type="Pfam" id="PF00225">
    <property type="entry name" value="Kinesin"/>
    <property type="match status" value="1"/>
</dbReference>
<dbReference type="GO" id="GO:0008017">
    <property type="term" value="F:microtubule binding"/>
    <property type="evidence" value="ECO:0007669"/>
    <property type="project" value="InterPro"/>
</dbReference>
<evidence type="ECO:0000256" key="6">
    <source>
        <dbReference type="PROSITE-ProRule" id="PRU00283"/>
    </source>
</evidence>
<dbReference type="PRINTS" id="PR00380">
    <property type="entry name" value="KINESINHEAVY"/>
</dbReference>
<feature type="region of interest" description="Disordered" evidence="9">
    <location>
        <begin position="587"/>
        <end position="611"/>
    </location>
</feature>
<dbReference type="EMBL" id="JAYKXN010000001">
    <property type="protein sequence ID" value="KAK7319556.1"/>
    <property type="molecule type" value="Genomic_DNA"/>
</dbReference>
<dbReference type="PANTHER" id="PTHR47972:SF45">
    <property type="entry name" value="PROTEIN CLARET SEGREGATIONAL"/>
    <property type="match status" value="1"/>
</dbReference>
<dbReference type="Proteomes" id="UP001359559">
    <property type="component" value="Unassembled WGS sequence"/>
</dbReference>
<dbReference type="Gene3D" id="3.40.850.10">
    <property type="entry name" value="Kinesin motor domain"/>
    <property type="match status" value="1"/>
</dbReference>
<evidence type="ECO:0000256" key="1">
    <source>
        <dbReference type="ARBA" id="ARBA00010899"/>
    </source>
</evidence>
<dbReference type="PROSITE" id="PS00411">
    <property type="entry name" value="KINESIN_MOTOR_1"/>
    <property type="match status" value="1"/>
</dbReference>
<dbReference type="GO" id="GO:0007018">
    <property type="term" value="P:microtubule-based movement"/>
    <property type="evidence" value="ECO:0007669"/>
    <property type="project" value="InterPro"/>
</dbReference>
<dbReference type="GO" id="GO:0003777">
    <property type="term" value="F:microtubule motor activity"/>
    <property type="evidence" value="ECO:0007669"/>
    <property type="project" value="InterPro"/>
</dbReference>
<dbReference type="CDD" id="cd01366">
    <property type="entry name" value="KISc_C_terminal"/>
    <property type="match status" value="1"/>
</dbReference>
<reference evidence="11 12" key="1">
    <citation type="submission" date="2024-01" db="EMBL/GenBank/DDBJ databases">
        <title>The genomes of 5 underutilized Papilionoideae crops provide insights into root nodulation and disease resistance.</title>
        <authorList>
            <person name="Yuan L."/>
        </authorList>
    </citation>
    <scope>NUCLEOTIDE SEQUENCE [LARGE SCALE GENOMIC DNA]</scope>
    <source>
        <strain evidence="11">LY-2023</strain>
        <tissue evidence="11">Leaf</tissue>
    </source>
</reference>
<dbReference type="PANTHER" id="PTHR47972">
    <property type="entry name" value="KINESIN-LIKE PROTEIN KLP-3"/>
    <property type="match status" value="1"/>
</dbReference>
<dbReference type="GO" id="GO:0005524">
    <property type="term" value="F:ATP binding"/>
    <property type="evidence" value="ECO:0007669"/>
    <property type="project" value="UniProtKB-UniRule"/>
</dbReference>
<feature type="binding site" evidence="6">
    <location>
        <begin position="521"/>
        <end position="528"/>
    </location>
    <ligand>
        <name>ATP</name>
        <dbReference type="ChEBI" id="CHEBI:30616"/>
    </ligand>
</feature>
<keyword evidence="3 6" id="KW-0547">Nucleotide-binding</keyword>
<dbReference type="InterPro" id="IPR027417">
    <property type="entry name" value="P-loop_NTPase"/>
</dbReference>
<protein>
    <recommendedName>
        <fullName evidence="7">Kinesin-like protein</fullName>
    </recommendedName>
</protein>
<evidence type="ECO:0000256" key="7">
    <source>
        <dbReference type="RuleBase" id="RU000394"/>
    </source>
</evidence>
<dbReference type="InterPro" id="IPR001752">
    <property type="entry name" value="Kinesin_motor_dom"/>
</dbReference>
<dbReference type="AlphaFoldDB" id="A0AAN9KN69"/>